<feature type="domain" description="DSBA-like thioredoxin" evidence="3">
    <location>
        <begin position="5"/>
        <end position="196"/>
    </location>
</feature>
<dbReference type="GO" id="GO:0004602">
    <property type="term" value="F:glutathione peroxidase activity"/>
    <property type="evidence" value="ECO:0007669"/>
    <property type="project" value="TreeGrafter"/>
</dbReference>
<gene>
    <name evidence="4" type="ORF">EDD55_10583</name>
</gene>
<dbReference type="OrthoDB" id="5244108at2"/>
<dbReference type="InterPro" id="IPR036249">
    <property type="entry name" value="Thioredoxin-like_sf"/>
</dbReference>
<evidence type="ECO:0000313" key="5">
    <source>
        <dbReference type="Proteomes" id="UP000295304"/>
    </source>
</evidence>
<evidence type="ECO:0000259" key="3">
    <source>
        <dbReference type="Pfam" id="PF01323"/>
    </source>
</evidence>
<dbReference type="RefSeq" id="WP_132938987.1">
    <property type="nucleotide sequence ID" value="NZ_CP119676.1"/>
</dbReference>
<dbReference type="Proteomes" id="UP000295304">
    <property type="component" value="Unassembled WGS sequence"/>
</dbReference>
<dbReference type="PIRSF" id="PIRSF006386">
    <property type="entry name" value="HCCAis_GSTk"/>
    <property type="match status" value="1"/>
</dbReference>
<evidence type="ECO:0000313" key="4">
    <source>
        <dbReference type="EMBL" id="TCS62537.1"/>
    </source>
</evidence>
<accession>A0A4R3JAF8</accession>
<proteinExistence type="inferred from homology"/>
<dbReference type="InterPro" id="IPR051924">
    <property type="entry name" value="GST_Kappa/NadH"/>
</dbReference>
<reference evidence="4 5" key="1">
    <citation type="submission" date="2019-03" db="EMBL/GenBank/DDBJ databases">
        <title>Genomic Encyclopedia of Type Strains, Phase IV (KMG-IV): sequencing the most valuable type-strain genomes for metagenomic binning, comparative biology and taxonomic classification.</title>
        <authorList>
            <person name="Goeker M."/>
        </authorList>
    </citation>
    <scope>NUCLEOTIDE SEQUENCE [LARGE SCALE GENOMIC DNA]</scope>
    <source>
        <strain evidence="4 5">DSM 101688</strain>
    </source>
</reference>
<comment type="caution">
    <text evidence="4">The sequence shown here is derived from an EMBL/GenBank/DDBJ whole genome shotgun (WGS) entry which is preliminary data.</text>
</comment>
<comment type="catalytic activity">
    <reaction evidence="1">
        <text>2-hydroxychromene-2-carboxylate = (3E)-4-(2-hydroxyphenyl)-2-oxobut-3-enoate</text>
        <dbReference type="Rhea" id="RHEA:27401"/>
        <dbReference type="ChEBI" id="CHEBI:59350"/>
        <dbReference type="ChEBI" id="CHEBI:59353"/>
        <dbReference type="EC" id="5.99.1.4"/>
    </reaction>
</comment>
<dbReference type="EC" id="5.99.1.4" evidence="1"/>
<dbReference type="AlphaFoldDB" id="A0A4R3JAF8"/>
<dbReference type="Gene3D" id="3.40.30.10">
    <property type="entry name" value="Glutaredoxin"/>
    <property type="match status" value="1"/>
</dbReference>
<keyword evidence="1 4" id="KW-0413">Isomerase</keyword>
<dbReference type="PANTHER" id="PTHR42943">
    <property type="entry name" value="GLUTATHIONE S-TRANSFERASE KAPPA"/>
    <property type="match status" value="1"/>
</dbReference>
<dbReference type="InterPro" id="IPR001853">
    <property type="entry name" value="DSBA-like_thioredoxin_dom"/>
</dbReference>
<dbReference type="InterPro" id="IPR014440">
    <property type="entry name" value="HCCAis_GSTk"/>
</dbReference>
<evidence type="ECO:0000256" key="1">
    <source>
        <dbReference type="PIRNR" id="PIRNR006386"/>
    </source>
</evidence>
<dbReference type="GO" id="GO:1901170">
    <property type="term" value="P:naphthalene catabolic process"/>
    <property type="evidence" value="ECO:0007669"/>
    <property type="project" value="InterPro"/>
</dbReference>
<evidence type="ECO:0000256" key="2">
    <source>
        <dbReference type="PIRSR" id="PIRSR006386-1"/>
    </source>
</evidence>
<dbReference type="SUPFAM" id="SSF52833">
    <property type="entry name" value="Thioredoxin-like"/>
    <property type="match status" value="1"/>
</dbReference>
<feature type="active site" description="Nucleophile" evidence="2">
    <location>
        <position position="13"/>
    </location>
</feature>
<dbReference type="CDD" id="cd03022">
    <property type="entry name" value="DsbA_HCCA_Iso"/>
    <property type="match status" value="1"/>
</dbReference>
<dbReference type="GO" id="GO:0004364">
    <property type="term" value="F:glutathione transferase activity"/>
    <property type="evidence" value="ECO:0007669"/>
    <property type="project" value="TreeGrafter"/>
</dbReference>
<organism evidence="4 5">
    <name type="scientific">Varunaivibrio sulfuroxidans</name>
    <dbReference type="NCBI Taxonomy" id="1773489"/>
    <lineage>
        <taxon>Bacteria</taxon>
        <taxon>Pseudomonadati</taxon>
        <taxon>Pseudomonadota</taxon>
        <taxon>Alphaproteobacteria</taxon>
        <taxon>Rhodospirillales</taxon>
        <taxon>Magnetovibrionaceae</taxon>
        <taxon>Varunaivibrio</taxon>
    </lineage>
</organism>
<keyword evidence="5" id="KW-1185">Reference proteome</keyword>
<dbReference type="Pfam" id="PF01323">
    <property type="entry name" value="DSBA"/>
    <property type="match status" value="1"/>
</dbReference>
<name>A0A4R3JAF8_9PROT</name>
<protein>
    <recommendedName>
        <fullName evidence="1">2-hydroxychromene-2-carboxylate isomerase</fullName>
        <ecNumber evidence="1">5.99.1.4</ecNumber>
    </recommendedName>
</protein>
<dbReference type="InterPro" id="IPR044087">
    <property type="entry name" value="NahD-like"/>
</dbReference>
<dbReference type="PANTHER" id="PTHR42943:SF13">
    <property type="entry name" value="GLUTATHIONE S-TRANSFERASE KAPPA-RELATED"/>
    <property type="match status" value="1"/>
</dbReference>
<dbReference type="GO" id="GO:0006749">
    <property type="term" value="P:glutathione metabolic process"/>
    <property type="evidence" value="ECO:0007669"/>
    <property type="project" value="TreeGrafter"/>
</dbReference>
<comment type="similarity">
    <text evidence="1">Belongs to the GST superfamily. NadH family.</text>
</comment>
<sequence>MDARITYYFSLISPWTYLGDGRLRDIAAKHGAAIAYRPMQLRKVFPVSGGLPLPKRAPQRQEYRLIELKRWSGFLDIPLNLKPKFFPADETKAACMVTALNVQGEDPGAFVGAVLGAVWTREMDIADTHTLRQLAGEVGLDGDALLARAEDPAVRDAYQGYTDEAIAAGVFGAPFYVLEDEKFWGQDRLDFLERALTR</sequence>
<dbReference type="EMBL" id="SLZW01000005">
    <property type="protein sequence ID" value="TCS62537.1"/>
    <property type="molecule type" value="Genomic_DNA"/>
</dbReference>
<dbReference type="GO" id="GO:0018845">
    <property type="term" value="F:2-hydroxychromene-2-carboxylate isomerase activity"/>
    <property type="evidence" value="ECO:0007669"/>
    <property type="project" value="UniProtKB-UniRule"/>
</dbReference>